<gene>
    <name evidence="1" type="ORF">PF011_g17526</name>
</gene>
<accession>A0A6A3JLF4</accession>
<reference evidence="1 2" key="1">
    <citation type="submission" date="2018-09" db="EMBL/GenBank/DDBJ databases">
        <title>Genomic investigation of the strawberry pathogen Phytophthora fragariae indicates pathogenicity is determined by transcriptional variation in three key races.</title>
        <authorList>
            <person name="Adams T.M."/>
            <person name="Armitage A.D."/>
            <person name="Sobczyk M.K."/>
            <person name="Bates H.J."/>
            <person name="Dunwell J.M."/>
            <person name="Nellist C.F."/>
            <person name="Harrison R.J."/>
        </authorList>
    </citation>
    <scope>NUCLEOTIDE SEQUENCE [LARGE SCALE GENOMIC DNA]</scope>
    <source>
        <strain evidence="1 2">SCRP245</strain>
    </source>
</reference>
<dbReference type="AlphaFoldDB" id="A0A6A3JLF4"/>
<protein>
    <submittedName>
        <fullName evidence="1">Uncharacterized protein</fullName>
    </submittedName>
</protein>
<name>A0A6A3JLF4_9STRA</name>
<evidence type="ECO:0000313" key="1">
    <source>
        <dbReference type="EMBL" id="KAE8992513.1"/>
    </source>
</evidence>
<sequence>MECDVLDNSEKDLFGRAVDHFPSLFGSADRRVNTNKARDWWKKRSASQLALEGARQHKYTKSAMGGRHQLVLKALSGRGRKPDAHRDCLYPHILQEFERLRRAGLKLSLRLLIDMATTWIEDIPHEVFNKAYRGRQALPNSSHLPISKMVNKSWSIEEEYTLLEFFSSHLDQYTKGVITKFYESALVALPLKSATQVKSKCIELESSYKTYKAKLSRSGFGVNATDPSSIKEMLSKKCKYFYEMDDIFGSRHNILPPIILEPGTTVRNGLMLPRQPADAACACTVATPVAARTLVSTNLPVPTSVMEEMTAVSSIYSIPAFTVQPVDITGSTPAVPSTTNSPTRPDANLLFMPGLSPTPSVSNMLAMTLTPASSGATGTLLTSGSNRMSAEAVQIGQTPVSASEYFAPLETGTSVATENLSGNKRNYEELKGSPVAKLISRIRKERDETRAERHRDEMSLCREELALRQEQFQAYKMELKLKERKMERMFEMMTQKMELQAKKMEMELIKLRGSQNKSE</sequence>
<dbReference type="EMBL" id="QXFW01001329">
    <property type="protein sequence ID" value="KAE8992513.1"/>
    <property type="molecule type" value="Genomic_DNA"/>
</dbReference>
<dbReference type="Proteomes" id="UP000460718">
    <property type="component" value="Unassembled WGS sequence"/>
</dbReference>
<comment type="caution">
    <text evidence="1">The sequence shown here is derived from an EMBL/GenBank/DDBJ whole genome shotgun (WGS) entry which is preliminary data.</text>
</comment>
<evidence type="ECO:0000313" key="2">
    <source>
        <dbReference type="Proteomes" id="UP000460718"/>
    </source>
</evidence>
<proteinExistence type="predicted"/>
<organism evidence="1 2">
    <name type="scientific">Phytophthora fragariae</name>
    <dbReference type="NCBI Taxonomy" id="53985"/>
    <lineage>
        <taxon>Eukaryota</taxon>
        <taxon>Sar</taxon>
        <taxon>Stramenopiles</taxon>
        <taxon>Oomycota</taxon>
        <taxon>Peronosporomycetes</taxon>
        <taxon>Peronosporales</taxon>
        <taxon>Peronosporaceae</taxon>
        <taxon>Phytophthora</taxon>
    </lineage>
</organism>